<keyword evidence="14" id="KW-1185">Reference proteome</keyword>
<comment type="similarity">
    <text evidence="3">Belongs to the NDC1 family.</text>
</comment>
<evidence type="ECO:0000256" key="12">
    <source>
        <dbReference type="ARBA" id="ARBA00023242"/>
    </source>
</evidence>
<keyword evidence="10" id="KW-0906">Nuclear pore complex</keyword>
<dbReference type="GO" id="GO:0015031">
    <property type="term" value="P:protein transport"/>
    <property type="evidence" value="ECO:0007669"/>
    <property type="project" value="UniProtKB-KW"/>
</dbReference>
<dbReference type="InterPro" id="IPR019049">
    <property type="entry name" value="Nucleoporin_prot_Ndc1/Nup"/>
</dbReference>
<evidence type="ECO:0000256" key="10">
    <source>
        <dbReference type="ARBA" id="ARBA00023132"/>
    </source>
</evidence>
<evidence type="ECO:0000256" key="3">
    <source>
        <dbReference type="ARBA" id="ARBA00005760"/>
    </source>
</evidence>
<reference evidence="15" key="1">
    <citation type="submission" date="2025-08" db="UniProtKB">
        <authorList>
            <consortium name="RefSeq"/>
        </authorList>
    </citation>
    <scope>IDENTIFICATION</scope>
</reference>
<feature type="transmembrane region" description="Helical" evidence="13">
    <location>
        <begin position="68"/>
        <end position="91"/>
    </location>
</feature>
<evidence type="ECO:0000256" key="5">
    <source>
        <dbReference type="ARBA" id="ARBA00022692"/>
    </source>
</evidence>
<evidence type="ECO:0000256" key="6">
    <source>
        <dbReference type="ARBA" id="ARBA00022816"/>
    </source>
</evidence>
<keyword evidence="9" id="KW-0811">Translocation</keyword>
<evidence type="ECO:0000256" key="11">
    <source>
        <dbReference type="ARBA" id="ARBA00023136"/>
    </source>
</evidence>
<evidence type="ECO:0000256" key="13">
    <source>
        <dbReference type="SAM" id="Phobius"/>
    </source>
</evidence>
<keyword evidence="4" id="KW-0813">Transport</keyword>
<dbReference type="FunCoup" id="A0A6I9SPT7">
    <property type="interactions" value="1171"/>
</dbReference>
<comment type="subcellular location">
    <subcellularLocation>
        <location evidence="1">Nucleus membrane</location>
        <topology evidence="1">Multi-pass membrane protein</topology>
    </subcellularLocation>
    <subcellularLocation>
        <location evidence="2">Nucleus</location>
        <location evidence="2">Nuclear pore complex</location>
    </subcellularLocation>
</comment>
<gene>
    <name evidence="15" type="primary">LOC105157345</name>
</gene>
<evidence type="ECO:0000313" key="15">
    <source>
        <dbReference type="RefSeq" id="XP_011072050.1"/>
    </source>
</evidence>
<evidence type="ECO:0000313" key="14">
    <source>
        <dbReference type="Proteomes" id="UP000504604"/>
    </source>
</evidence>
<evidence type="ECO:0000256" key="4">
    <source>
        <dbReference type="ARBA" id="ARBA00022448"/>
    </source>
</evidence>
<keyword evidence="11 13" id="KW-0472">Membrane</keyword>
<dbReference type="GO" id="GO:0030674">
    <property type="term" value="F:protein-macromolecule adaptor activity"/>
    <property type="evidence" value="ECO:0007669"/>
    <property type="project" value="TreeGrafter"/>
</dbReference>
<dbReference type="GeneID" id="105157345"/>
<evidence type="ECO:0000256" key="8">
    <source>
        <dbReference type="ARBA" id="ARBA00022989"/>
    </source>
</evidence>
<dbReference type="KEGG" id="sind:105157345"/>
<name>A0A6I9SPT7_SESIN</name>
<keyword evidence="7" id="KW-0653">Protein transport</keyword>
<proteinExistence type="inferred from homology"/>
<keyword evidence="5 13" id="KW-0812">Transmembrane</keyword>
<dbReference type="OrthoDB" id="67850at2759"/>
<dbReference type="Pfam" id="PF09531">
    <property type="entry name" value="Ndc1_Nup"/>
    <property type="match status" value="1"/>
</dbReference>
<evidence type="ECO:0000256" key="7">
    <source>
        <dbReference type="ARBA" id="ARBA00022927"/>
    </source>
</evidence>
<keyword evidence="12" id="KW-0539">Nucleus</keyword>
<feature type="transmembrane region" description="Helical" evidence="13">
    <location>
        <begin position="257"/>
        <end position="274"/>
    </location>
</feature>
<keyword evidence="6" id="KW-0509">mRNA transport</keyword>
<feature type="transmembrane region" description="Helical" evidence="13">
    <location>
        <begin position="129"/>
        <end position="159"/>
    </location>
</feature>
<accession>A0A6I9SPT7</accession>
<dbReference type="GO" id="GO:0006999">
    <property type="term" value="P:nuclear pore organization"/>
    <property type="evidence" value="ECO:0007669"/>
    <property type="project" value="TreeGrafter"/>
</dbReference>
<dbReference type="PANTHER" id="PTHR13269">
    <property type="entry name" value="NUCLEOPORIN NDC1"/>
    <property type="match status" value="1"/>
</dbReference>
<dbReference type="PANTHER" id="PTHR13269:SF6">
    <property type="entry name" value="NUCLEOPORIN NDC1"/>
    <property type="match status" value="1"/>
</dbReference>
<feature type="transmembrane region" description="Helical" evidence="13">
    <location>
        <begin position="212"/>
        <end position="237"/>
    </location>
</feature>
<feature type="transmembrane region" description="Helical" evidence="13">
    <location>
        <begin position="171"/>
        <end position="191"/>
    </location>
</feature>
<dbReference type="GO" id="GO:0070762">
    <property type="term" value="C:nuclear pore transmembrane ring"/>
    <property type="evidence" value="ECO:0007669"/>
    <property type="project" value="TreeGrafter"/>
</dbReference>
<organism evidence="14 15">
    <name type="scientific">Sesamum indicum</name>
    <name type="common">Oriental sesame</name>
    <name type="synonym">Sesamum orientale</name>
    <dbReference type="NCBI Taxonomy" id="4182"/>
    <lineage>
        <taxon>Eukaryota</taxon>
        <taxon>Viridiplantae</taxon>
        <taxon>Streptophyta</taxon>
        <taxon>Embryophyta</taxon>
        <taxon>Tracheophyta</taxon>
        <taxon>Spermatophyta</taxon>
        <taxon>Magnoliopsida</taxon>
        <taxon>eudicotyledons</taxon>
        <taxon>Gunneridae</taxon>
        <taxon>Pentapetalae</taxon>
        <taxon>asterids</taxon>
        <taxon>lamiids</taxon>
        <taxon>Lamiales</taxon>
        <taxon>Pedaliaceae</taxon>
        <taxon>Sesamum</taxon>
    </lineage>
</organism>
<dbReference type="GO" id="GO:0031965">
    <property type="term" value="C:nuclear membrane"/>
    <property type="evidence" value="ECO:0007669"/>
    <property type="project" value="UniProtKB-SubCell"/>
</dbReference>
<keyword evidence="8 13" id="KW-1133">Transmembrane helix</keyword>
<dbReference type="RefSeq" id="XP_011072050.1">
    <property type="nucleotide sequence ID" value="XM_011073748.2"/>
</dbReference>
<dbReference type="GO" id="GO:0051028">
    <property type="term" value="P:mRNA transport"/>
    <property type="evidence" value="ECO:0007669"/>
    <property type="project" value="UniProtKB-KW"/>
</dbReference>
<evidence type="ECO:0000256" key="1">
    <source>
        <dbReference type="ARBA" id="ARBA00004232"/>
    </source>
</evidence>
<protein>
    <submittedName>
        <fullName evidence="15">Uncharacterized protein LOC105157345</fullName>
    </submittedName>
</protein>
<sequence length="563" mass="62676">MSISAAIERTLFKDKDGGGGGGGFHTTIIKHRFLSFLIWQSLQSTFLLFLSKPLFLSPFTTNPFRPTFLSLVFFLSFHFSLLLFSISLFFISSPHPLPFASPFEISLSFIRLILVSGGDQCVLRRRVRVSLTFVLFVSLCAVAGAVSVICVCWGCDLYYNVELRSKRDVAFGILGFRGFVIGLFYGLHYVYRQRWVLRFPIIQRPPFFSFKMGLPLSVGQALKFSAVGCAISGVLAFFLPTEYRSQGSVGKFIAEQIISYIGSFVVVLCWELSHHLHQVLHTKRFVFAPHKGSAAAETNPSEPLLATLEESTPKSLLQYLAYLDLCMVCENNVDTWRRAAFFEETGETYRRVIASCLRPLDQFTQKLAEGLESSSAEKPLQLADQLSAPTDRLAVLKLYESFHDFQLCAWCARIVASLTARSLKEDRFGVAQLSGSNAAVISTLLSTLLAVETLMGKKTNIQNAHFMGPAGIKWATINTGRRESTSGAMGKIRGSPLYAKAYSLADVLKTSIYCIVSAFHNEMLNSGKAGLLEKDWIISGKPLYGTHELLLHKLRLFLDFQAS</sequence>
<evidence type="ECO:0000256" key="9">
    <source>
        <dbReference type="ARBA" id="ARBA00023010"/>
    </source>
</evidence>
<dbReference type="Proteomes" id="UP000504604">
    <property type="component" value="Linkage group LG3"/>
</dbReference>
<evidence type="ECO:0000256" key="2">
    <source>
        <dbReference type="ARBA" id="ARBA00004567"/>
    </source>
</evidence>
<dbReference type="InParanoid" id="A0A6I9SPT7"/>
<dbReference type="AlphaFoldDB" id="A0A6I9SPT7"/>